<sequence length="143" mass="16514">MRNNKEVKEEKVALVMVIMMMVEVAVVDIEYFSTNFFVSSRILAPDGEKRNSKRLSECIRNIAQQNNIFNVLCRMGFKTSKLTNVAVTKSKRPKVKRKKGLSASLSGEHSRKSNHRDFVRLDDRHTKPPELWTLVTKDTLNVY</sequence>
<protein>
    <submittedName>
        <fullName evidence="3">Uncharacterized protein</fullName>
    </submittedName>
</protein>
<evidence type="ECO:0000256" key="2">
    <source>
        <dbReference type="SAM" id="Phobius"/>
    </source>
</evidence>
<name>A0AAV3YZD7_9GAST</name>
<keyword evidence="2" id="KW-0812">Transmembrane</keyword>
<comment type="caution">
    <text evidence="3">The sequence shown here is derived from an EMBL/GenBank/DDBJ whole genome shotgun (WGS) entry which is preliminary data.</text>
</comment>
<dbReference type="EMBL" id="BLXT01001720">
    <property type="protein sequence ID" value="GFN87576.1"/>
    <property type="molecule type" value="Genomic_DNA"/>
</dbReference>
<feature type="transmembrane region" description="Helical" evidence="2">
    <location>
        <begin position="12"/>
        <end position="32"/>
    </location>
</feature>
<feature type="compositionally biased region" description="Basic residues" evidence="1">
    <location>
        <begin position="89"/>
        <end position="100"/>
    </location>
</feature>
<proteinExistence type="predicted"/>
<keyword evidence="2" id="KW-0472">Membrane</keyword>
<keyword evidence="4" id="KW-1185">Reference proteome</keyword>
<accession>A0AAV3YZD7</accession>
<reference evidence="3 4" key="1">
    <citation type="journal article" date="2021" name="Elife">
        <title>Chloroplast acquisition without the gene transfer in kleptoplastic sea slugs, Plakobranchus ocellatus.</title>
        <authorList>
            <person name="Maeda T."/>
            <person name="Takahashi S."/>
            <person name="Yoshida T."/>
            <person name="Shimamura S."/>
            <person name="Takaki Y."/>
            <person name="Nagai Y."/>
            <person name="Toyoda A."/>
            <person name="Suzuki Y."/>
            <person name="Arimoto A."/>
            <person name="Ishii H."/>
            <person name="Satoh N."/>
            <person name="Nishiyama T."/>
            <person name="Hasebe M."/>
            <person name="Maruyama T."/>
            <person name="Minagawa J."/>
            <person name="Obokata J."/>
            <person name="Shigenobu S."/>
        </authorList>
    </citation>
    <scope>NUCLEOTIDE SEQUENCE [LARGE SCALE GENOMIC DNA]</scope>
</reference>
<evidence type="ECO:0000313" key="4">
    <source>
        <dbReference type="Proteomes" id="UP000735302"/>
    </source>
</evidence>
<organism evidence="3 4">
    <name type="scientific">Plakobranchus ocellatus</name>
    <dbReference type="NCBI Taxonomy" id="259542"/>
    <lineage>
        <taxon>Eukaryota</taxon>
        <taxon>Metazoa</taxon>
        <taxon>Spiralia</taxon>
        <taxon>Lophotrochozoa</taxon>
        <taxon>Mollusca</taxon>
        <taxon>Gastropoda</taxon>
        <taxon>Heterobranchia</taxon>
        <taxon>Euthyneura</taxon>
        <taxon>Panpulmonata</taxon>
        <taxon>Sacoglossa</taxon>
        <taxon>Placobranchoidea</taxon>
        <taxon>Plakobranchidae</taxon>
        <taxon>Plakobranchus</taxon>
    </lineage>
</organism>
<evidence type="ECO:0000313" key="3">
    <source>
        <dbReference type="EMBL" id="GFN87576.1"/>
    </source>
</evidence>
<evidence type="ECO:0000256" key="1">
    <source>
        <dbReference type="SAM" id="MobiDB-lite"/>
    </source>
</evidence>
<feature type="region of interest" description="Disordered" evidence="1">
    <location>
        <begin position="88"/>
        <end position="118"/>
    </location>
</feature>
<keyword evidence="2" id="KW-1133">Transmembrane helix</keyword>
<dbReference type="Proteomes" id="UP000735302">
    <property type="component" value="Unassembled WGS sequence"/>
</dbReference>
<gene>
    <name evidence="3" type="ORF">PoB_001408200</name>
</gene>
<dbReference type="AlphaFoldDB" id="A0AAV3YZD7"/>
<feature type="compositionally biased region" description="Basic and acidic residues" evidence="1">
    <location>
        <begin position="108"/>
        <end position="118"/>
    </location>
</feature>